<dbReference type="PANTHER" id="PTHR15955:SF8">
    <property type="entry name" value="RWD DOMAIN-CONTAINING PROTEIN 2B-RELATED"/>
    <property type="match status" value="1"/>
</dbReference>
<dbReference type="CDD" id="cd24163">
    <property type="entry name" value="RWDD2_C"/>
    <property type="match status" value="1"/>
</dbReference>
<dbReference type="InterPro" id="IPR006575">
    <property type="entry name" value="RWD_dom"/>
</dbReference>
<accession>A0A1D2A3C9</accession>
<dbReference type="InterPro" id="IPR010541">
    <property type="entry name" value="Prp3_C"/>
</dbReference>
<dbReference type="PANTHER" id="PTHR15955">
    <property type="entry name" value="RWD DOMAIN CONTAINING PROTEIN 2"/>
    <property type="match status" value="1"/>
</dbReference>
<feature type="region of interest" description="Disordered" evidence="1">
    <location>
        <begin position="126"/>
        <end position="149"/>
    </location>
</feature>
<dbReference type="SUPFAM" id="SSF54495">
    <property type="entry name" value="UBC-like"/>
    <property type="match status" value="1"/>
</dbReference>
<gene>
    <name evidence="4" type="ORF">g.57054</name>
</gene>
<dbReference type="InterPro" id="IPR059181">
    <property type="entry name" value="RWDD2A-B_C"/>
</dbReference>
<dbReference type="Pfam" id="PF06544">
    <property type="entry name" value="Prp3_C"/>
    <property type="match status" value="1"/>
</dbReference>
<dbReference type="Gene3D" id="3.10.110.10">
    <property type="entry name" value="Ubiquitin Conjugating Enzyme"/>
    <property type="match status" value="1"/>
</dbReference>
<feature type="domain" description="RWD" evidence="2">
    <location>
        <begin position="10"/>
        <end position="117"/>
    </location>
</feature>
<dbReference type="EMBL" id="GDKF01005179">
    <property type="protein sequence ID" value="JAT73443.1"/>
    <property type="molecule type" value="Transcribed_RNA"/>
</dbReference>
<feature type="domain" description="Small nuclear ribonucleoprotein Prp3 C-terminal" evidence="3">
    <location>
        <begin position="157"/>
        <end position="218"/>
    </location>
</feature>
<proteinExistence type="predicted"/>
<dbReference type="InterPro" id="IPR017359">
    <property type="entry name" value="Phi-like"/>
</dbReference>
<dbReference type="Pfam" id="PF05773">
    <property type="entry name" value="RWD"/>
    <property type="match status" value="1"/>
</dbReference>
<evidence type="ECO:0000256" key="1">
    <source>
        <dbReference type="SAM" id="MobiDB-lite"/>
    </source>
</evidence>
<dbReference type="InterPro" id="IPR016135">
    <property type="entry name" value="UBQ-conjugating_enzyme/RWD"/>
</dbReference>
<feature type="compositionally biased region" description="Basic and acidic residues" evidence="1">
    <location>
        <begin position="130"/>
        <end position="145"/>
    </location>
</feature>
<evidence type="ECO:0000313" key="4">
    <source>
        <dbReference type="EMBL" id="JAT73443.1"/>
    </source>
</evidence>
<dbReference type="AlphaFoldDB" id="A0A1D2A3C9"/>
<name>A0A1D2A3C9_AUXPR</name>
<organism evidence="4">
    <name type="scientific">Auxenochlorella protothecoides</name>
    <name type="common">Green microalga</name>
    <name type="synonym">Chlorella protothecoides</name>
    <dbReference type="NCBI Taxonomy" id="3075"/>
    <lineage>
        <taxon>Eukaryota</taxon>
        <taxon>Viridiplantae</taxon>
        <taxon>Chlorophyta</taxon>
        <taxon>core chlorophytes</taxon>
        <taxon>Trebouxiophyceae</taxon>
        <taxon>Chlorellales</taxon>
        <taxon>Chlorellaceae</taxon>
        <taxon>Auxenochlorella</taxon>
    </lineage>
</organism>
<reference evidence="4" key="1">
    <citation type="submission" date="2015-08" db="EMBL/GenBank/DDBJ databases">
        <authorList>
            <person name="Babu N.S."/>
            <person name="Beckwith C.J."/>
            <person name="Beseler K.G."/>
            <person name="Brison A."/>
            <person name="Carone J.V."/>
            <person name="Caskin T.P."/>
            <person name="Diamond M."/>
            <person name="Durham M.E."/>
            <person name="Foxe J.M."/>
            <person name="Go M."/>
            <person name="Henderson B.A."/>
            <person name="Jones I.B."/>
            <person name="McGettigan J.A."/>
            <person name="Micheletti S.J."/>
            <person name="Nasrallah M.E."/>
            <person name="Ortiz D."/>
            <person name="Piller C.R."/>
            <person name="Privatt S.R."/>
            <person name="Schneider S.L."/>
            <person name="Sharp S."/>
            <person name="Smith T.C."/>
            <person name="Stanton J.D."/>
            <person name="Ullery H.E."/>
            <person name="Wilson R.J."/>
            <person name="Serrano M.G."/>
            <person name="Buck G."/>
            <person name="Lee V."/>
            <person name="Wang Y."/>
            <person name="Carvalho R."/>
            <person name="Voegtly L."/>
            <person name="Shi R."/>
            <person name="Duckworth R."/>
            <person name="Johnson A."/>
            <person name="Loviza R."/>
            <person name="Walstead R."/>
            <person name="Shah Z."/>
            <person name="Kiflezghi M."/>
            <person name="Wade K."/>
            <person name="Ball S.L."/>
            <person name="Bradley K.W."/>
            <person name="Asai D.J."/>
            <person name="Bowman C.A."/>
            <person name="Russell D.A."/>
            <person name="Pope W.H."/>
            <person name="Jacobs-Sera D."/>
            <person name="Hendrix R.W."/>
            <person name="Hatfull G.F."/>
        </authorList>
    </citation>
    <scope>NUCLEOTIDE SEQUENCE</scope>
</reference>
<sequence length="268" mass="28014">MNSCSEAAEDLLALQACYPEAGALVLTPAEEQALVLQSKTGLAGELGATLHIPDVLASGEPISLNISLPIAYPREGPSLTVHSAAPRDVTAELQAVVKTTAEASQGLPCLLACVAALVAAAQDLQSSTEQQKDENPVEADARSVKAPESPDPMCCRLFWFHHIKSLTKRKVIVQEAKNLEIGGFSKPGFPGVIVAEGSLAALEGYTATLRALRWSAMAVRGEEAGGLTRRLPLPLREVAGEGMGELASLCRGAGVEALFLSALKLPTV</sequence>
<evidence type="ECO:0000259" key="3">
    <source>
        <dbReference type="Pfam" id="PF06544"/>
    </source>
</evidence>
<evidence type="ECO:0008006" key="5">
    <source>
        <dbReference type="Google" id="ProtNLM"/>
    </source>
</evidence>
<evidence type="ECO:0000259" key="2">
    <source>
        <dbReference type="Pfam" id="PF05773"/>
    </source>
</evidence>
<protein>
    <recommendedName>
        <fullName evidence="5">RWD domain-containing protein 2B</fullName>
    </recommendedName>
</protein>